<protein>
    <recommendedName>
        <fullName evidence="2">DUF11 domain-containing protein</fullName>
    </recommendedName>
</protein>
<feature type="transmembrane region" description="Helical" evidence="1">
    <location>
        <begin position="659"/>
        <end position="678"/>
    </location>
</feature>
<accession>A0A554LLJ7</accession>
<comment type="caution">
    <text evidence="3">The sequence shown here is derived from an EMBL/GenBank/DDBJ whole genome shotgun (WGS) entry which is preliminary data.</text>
</comment>
<keyword evidence="1" id="KW-0472">Membrane</keyword>
<reference evidence="3 4" key="1">
    <citation type="submission" date="2017-07" db="EMBL/GenBank/DDBJ databases">
        <title>Mechanisms for carbon and nitrogen cycling indicate functional differentiation within the Candidate Phyla Radiation.</title>
        <authorList>
            <person name="Danczak R.E."/>
            <person name="Johnston M.D."/>
            <person name="Kenah C."/>
            <person name="Slattery M."/>
            <person name="Wrighton K.C."/>
            <person name="Wilkins M.J."/>
        </authorList>
    </citation>
    <scope>NUCLEOTIDE SEQUENCE [LARGE SCALE GENOMIC DNA]</scope>
    <source>
        <strain evidence="3">Athens1014_28</strain>
    </source>
</reference>
<dbReference type="Proteomes" id="UP000316495">
    <property type="component" value="Unassembled WGS sequence"/>
</dbReference>
<dbReference type="Pfam" id="PF01345">
    <property type="entry name" value="DUF11"/>
    <property type="match status" value="2"/>
</dbReference>
<dbReference type="EMBL" id="VMGN01000029">
    <property type="protein sequence ID" value="TSC93756.1"/>
    <property type="molecule type" value="Genomic_DNA"/>
</dbReference>
<keyword evidence="1" id="KW-1133">Transmembrane helix</keyword>
<feature type="domain" description="DUF11" evidence="2">
    <location>
        <begin position="238"/>
        <end position="343"/>
    </location>
</feature>
<evidence type="ECO:0000313" key="3">
    <source>
        <dbReference type="EMBL" id="TSC93756.1"/>
    </source>
</evidence>
<proteinExistence type="predicted"/>
<dbReference type="InterPro" id="IPR008966">
    <property type="entry name" value="Adhesion_dom_sf"/>
</dbReference>
<name>A0A554LLJ7_9BACT</name>
<dbReference type="InterPro" id="IPR001434">
    <property type="entry name" value="OmcB-like_DUF11"/>
</dbReference>
<dbReference type="InterPro" id="IPR051172">
    <property type="entry name" value="Chlamydia_OmcB"/>
</dbReference>
<dbReference type="AlphaFoldDB" id="A0A554LLJ7"/>
<dbReference type="Gene3D" id="2.60.40.740">
    <property type="match status" value="1"/>
</dbReference>
<dbReference type="NCBIfam" id="TIGR01451">
    <property type="entry name" value="B_ant_repeat"/>
    <property type="match status" value="2"/>
</dbReference>
<evidence type="ECO:0000259" key="2">
    <source>
        <dbReference type="Pfam" id="PF01345"/>
    </source>
</evidence>
<evidence type="ECO:0000256" key="1">
    <source>
        <dbReference type="SAM" id="Phobius"/>
    </source>
</evidence>
<dbReference type="PANTHER" id="PTHR34819">
    <property type="entry name" value="LARGE CYSTEINE-RICH PERIPLASMIC PROTEIN OMCB"/>
    <property type="match status" value="1"/>
</dbReference>
<gene>
    <name evidence="3" type="ORF">Athens101428_543</name>
</gene>
<keyword evidence="1" id="KW-0812">Transmembrane</keyword>
<dbReference type="PANTHER" id="PTHR34819:SF3">
    <property type="entry name" value="CELL SURFACE PROTEIN"/>
    <property type="match status" value="1"/>
</dbReference>
<dbReference type="SUPFAM" id="SSF49401">
    <property type="entry name" value="Bacterial adhesins"/>
    <property type="match status" value="1"/>
</dbReference>
<feature type="domain" description="DUF11" evidence="2">
    <location>
        <begin position="530"/>
        <end position="627"/>
    </location>
</feature>
<sequence length="680" mass="72558">MVNFWKFIKTCKPKAKSVFSILAIASVVSLSIFSTLKLGATAPRFNFMQNDYELLRGANLTKGESVWKDPVAGNVGDTFQAIVYYHNGMIDTVAENTKIKVTLPKETTNKSAKLSISLSADNAATITDTIVNGKIVGASGLTINLDNNADLALVPGSVKWYPDQLQNTDLAVSLPYSQTGDEITTTGVNIGNIAGCWEYAGYLVFNIKSTAKPALTPILSVDKTVRNISTKEIAYTDLTKAHANEIAEFKIEVTDNGQTNLENVILKDQLPAELSYVSNSMVMNKDNQPQNLTDAVANQIFTTGWNSGTLNINKKITLIFSTKAPSAIWSEKTVTNTFTATSGALSKSDTAKVTLVPEISSIVQHKTAKNLTSGKDAIVQNINGKNIQTVSAVAGDEIKYTLSTSNSVANTVAGNYVIEDGITDILEYADVISISDGGSVVAGTSGNDAMLVRWPAVSIAYNQPITRTFSVKVKNPLPTNPQNGYHFDYQMYNVYGDEVIVTISKPAPLTPILNIDKLVRNVTTSEITFVKSNKATVGDTIEYLINFGNSGVGVAKNVRIVDVLPAGLKYISGTGVLSISGGAEGKLTDDIIASGVIITEIPAGQSGYIKLSAVSTSAIKNKTVLTNTSVLSMGELKMNSSASTEFSVKTTLPKTGSDLAVIVAIAGLLFIPLAYRVTKF</sequence>
<organism evidence="3 4">
    <name type="scientific">Candidatus Berkelbacteria bacterium Athens1014_28</name>
    <dbReference type="NCBI Taxonomy" id="2017145"/>
    <lineage>
        <taxon>Bacteria</taxon>
        <taxon>Candidatus Berkelbacteria</taxon>
    </lineage>
</organism>
<dbReference type="InterPro" id="IPR047589">
    <property type="entry name" value="DUF11_rpt"/>
</dbReference>
<evidence type="ECO:0000313" key="4">
    <source>
        <dbReference type="Proteomes" id="UP000316495"/>
    </source>
</evidence>